<organism evidence="2 3">
    <name type="scientific">Mycobacteroides chelonae</name>
    <name type="common">Mycobacterium chelonae</name>
    <dbReference type="NCBI Taxonomy" id="1774"/>
    <lineage>
        <taxon>Bacteria</taxon>
        <taxon>Bacillati</taxon>
        <taxon>Actinomycetota</taxon>
        <taxon>Actinomycetes</taxon>
        <taxon>Mycobacteriales</taxon>
        <taxon>Mycobacteriaceae</taxon>
        <taxon>Mycobacteroides</taxon>
    </lineage>
</organism>
<comment type="caution">
    <text evidence="2">The sequence shown here is derived from an EMBL/GenBank/DDBJ whole genome shotgun (WGS) entry which is preliminary data.</text>
</comment>
<evidence type="ECO:0000313" key="2">
    <source>
        <dbReference type="EMBL" id="OHU47322.1"/>
    </source>
</evidence>
<gene>
    <name evidence="2" type="ORF">BKG82_27100</name>
</gene>
<keyword evidence="1" id="KW-0472">Membrane</keyword>
<dbReference type="AlphaFoldDB" id="A0A1S1LJ30"/>
<evidence type="ECO:0000313" key="3">
    <source>
        <dbReference type="Proteomes" id="UP000180043"/>
    </source>
</evidence>
<evidence type="ECO:0000256" key="1">
    <source>
        <dbReference type="SAM" id="Phobius"/>
    </source>
</evidence>
<dbReference type="EMBL" id="MLIQ01000042">
    <property type="protein sequence ID" value="OHU47322.1"/>
    <property type="molecule type" value="Genomic_DNA"/>
</dbReference>
<protein>
    <submittedName>
        <fullName evidence="2">Uncharacterized protein</fullName>
    </submittedName>
</protein>
<proteinExistence type="predicted"/>
<feature type="transmembrane region" description="Helical" evidence="1">
    <location>
        <begin position="63"/>
        <end position="81"/>
    </location>
</feature>
<keyword evidence="1" id="KW-1133">Transmembrane helix</keyword>
<sequence length="133" mass="13054">MSGNMLGGAGALVPGVDVSVTTTPIAVWSALLGIALTLSFLVIVFLPAAWVGGAVAHSVQQSGMGVVSGTFMGSIAAVLVGLPLSGVVAACVLAIPSVGGQQVATIFAAAALASIRSRLALRRSAASQAEKVR</sequence>
<accession>A0A1S1LJ30</accession>
<keyword evidence="1" id="KW-0812">Transmembrane</keyword>
<name>A0A1S1LJ30_MYCCH</name>
<feature type="transmembrane region" description="Helical" evidence="1">
    <location>
        <begin position="87"/>
        <end position="113"/>
    </location>
</feature>
<feature type="transmembrane region" description="Helical" evidence="1">
    <location>
        <begin position="25"/>
        <end position="51"/>
    </location>
</feature>
<reference evidence="2 3" key="1">
    <citation type="submission" date="2016-10" db="EMBL/GenBank/DDBJ databases">
        <title>Evaluation of Human, Veterinary and Environmental Mycobacterium chelonae Isolates by Core Genome Phylogenomic Analysis, Targeted Gene Comparison, and Anti-microbial Susceptibility Patterns: A Tale of Mistaken Identities.</title>
        <authorList>
            <person name="Fogelson S.B."/>
            <person name="Camus A.C."/>
            <person name="Lorenz W."/>
            <person name="Vasireddy R."/>
            <person name="Vasireddy S."/>
            <person name="Smith T."/>
            <person name="Brown-Elliott B.A."/>
            <person name="Wallace R.J.Jr."/>
            <person name="Hasan N.A."/>
            <person name="Reischl U."/>
            <person name="Sanchez S."/>
        </authorList>
    </citation>
    <scope>NUCLEOTIDE SEQUENCE [LARGE SCALE GENOMIC DNA]</scope>
    <source>
        <strain evidence="2 3">15515</strain>
    </source>
</reference>
<dbReference type="Proteomes" id="UP000180043">
    <property type="component" value="Unassembled WGS sequence"/>
</dbReference>
<dbReference type="RefSeq" id="WP_070947941.1">
    <property type="nucleotide sequence ID" value="NZ_MLIQ01000042.1"/>
</dbReference>